<comment type="caution">
    <text evidence="1">The sequence shown here is derived from an EMBL/GenBank/DDBJ whole genome shotgun (WGS) entry which is preliminary data.</text>
</comment>
<keyword evidence="2" id="KW-1185">Reference proteome</keyword>
<organism evidence="1 2">
    <name type="scientific">Hyalomma asiaticum</name>
    <name type="common">Tick</name>
    <dbReference type="NCBI Taxonomy" id="266040"/>
    <lineage>
        <taxon>Eukaryota</taxon>
        <taxon>Metazoa</taxon>
        <taxon>Ecdysozoa</taxon>
        <taxon>Arthropoda</taxon>
        <taxon>Chelicerata</taxon>
        <taxon>Arachnida</taxon>
        <taxon>Acari</taxon>
        <taxon>Parasitiformes</taxon>
        <taxon>Ixodida</taxon>
        <taxon>Ixodoidea</taxon>
        <taxon>Ixodidae</taxon>
        <taxon>Hyalomminae</taxon>
        <taxon>Hyalomma</taxon>
    </lineage>
</organism>
<name>A0ACB7SHP1_HYAAI</name>
<evidence type="ECO:0000313" key="1">
    <source>
        <dbReference type="EMBL" id="KAH6934486.1"/>
    </source>
</evidence>
<dbReference type="EMBL" id="CM023484">
    <property type="protein sequence ID" value="KAH6934486.1"/>
    <property type="molecule type" value="Genomic_DNA"/>
</dbReference>
<reference evidence="1" key="1">
    <citation type="submission" date="2020-05" db="EMBL/GenBank/DDBJ databases">
        <title>Large-scale comparative analyses of tick genomes elucidate their genetic diversity and vector capacities.</title>
        <authorList>
            <person name="Jia N."/>
            <person name="Wang J."/>
            <person name="Shi W."/>
            <person name="Du L."/>
            <person name="Sun Y."/>
            <person name="Zhan W."/>
            <person name="Jiang J."/>
            <person name="Wang Q."/>
            <person name="Zhang B."/>
            <person name="Ji P."/>
            <person name="Sakyi L.B."/>
            <person name="Cui X."/>
            <person name="Yuan T."/>
            <person name="Jiang B."/>
            <person name="Yang W."/>
            <person name="Lam T.T.-Y."/>
            <person name="Chang Q."/>
            <person name="Ding S."/>
            <person name="Wang X."/>
            <person name="Zhu J."/>
            <person name="Ruan X."/>
            <person name="Zhao L."/>
            <person name="Wei J."/>
            <person name="Que T."/>
            <person name="Du C."/>
            <person name="Cheng J."/>
            <person name="Dai P."/>
            <person name="Han X."/>
            <person name="Huang E."/>
            <person name="Gao Y."/>
            <person name="Liu J."/>
            <person name="Shao H."/>
            <person name="Ye R."/>
            <person name="Li L."/>
            <person name="Wei W."/>
            <person name="Wang X."/>
            <person name="Wang C."/>
            <person name="Yang T."/>
            <person name="Huo Q."/>
            <person name="Li W."/>
            <person name="Guo W."/>
            <person name="Chen H."/>
            <person name="Zhou L."/>
            <person name="Ni X."/>
            <person name="Tian J."/>
            <person name="Zhou Y."/>
            <person name="Sheng Y."/>
            <person name="Liu T."/>
            <person name="Pan Y."/>
            <person name="Xia L."/>
            <person name="Li J."/>
            <person name="Zhao F."/>
            <person name="Cao W."/>
        </authorList>
    </citation>
    <scope>NUCLEOTIDE SEQUENCE</scope>
    <source>
        <strain evidence="1">Hyas-2018</strain>
    </source>
</reference>
<evidence type="ECO:0000313" key="2">
    <source>
        <dbReference type="Proteomes" id="UP000821845"/>
    </source>
</evidence>
<sequence>MLSKTSAADKGRRCRVSDTASGGSLSIAAYRHYLASVDLASWPDSLTHVAREAHTTPYLVADALDPREFGSCGIDYTELATGCVRAVCPHGDCRHLCFGAIVGRVISCTRAGVEAFLSVGRSPPARGSGHLDSFALVERTVVCLSGVIVWSANDPLVYFDRLPRLDERLRRDNRDQPPCCSVDPVSTATGGGCGFLSRLIGLVVCMRSESLTSSWRPLSRAPLKGVFLALAVRVSAFDRVVAFVASLASFFFLSSRLLFLAVKSPASYLFLTA</sequence>
<proteinExistence type="predicted"/>
<accession>A0ACB7SHP1</accession>
<gene>
    <name evidence="1" type="ORF">HPB50_024618</name>
</gene>
<dbReference type="Proteomes" id="UP000821845">
    <property type="component" value="Chromosome 4"/>
</dbReference>
<protein>
    <submittedName>
        <fullName evidence="1">Uncharacterized protein</fullName>
    </submittedName>
</protein>